<dbReference type="HOGENOM" id="CLU_093850_3_0_6"/>
<evidence type="ECO:0000256" key="3">
    <source>
        <dbReference type="ARBA" id="ARBA00021539"/>
    </source>
</evidence>
<comment type="subcellular location">
    <subcellularLocation>
        <location evidence="1">Cell inner membrane</location>
        <topology evidence="1">Single-pass membrane protein</topology>
    </subcellularLocation>
</comment>
<dbReference type="NCBIfam" id="TIGR02532">
    <property type="entry name" value="IV_pilin_GFxxxE"/>
    <property type="match status" value="1"/>
</dbReference>
<evidence type="ECO:0000256" key="7">
    <source>
        <dbReference type="ARBA" id="ARBA00022692"/>
    </source>
</evidence>
<dbReference type="GO" id="GO:0015627">
    <property type="term" value="C:type II protein secretion system complex"/>
    <property type="evidence" value="ECO:0007669"/>
    <property type="project" value="InterPro"/>
</dbReference>
<evidence type="ECO:0000256" key="9">
    <source>
        <dbReference type="ARBA" id="ARBA00023136"/>
    </source>
</evidence>
<dbReference type="Gene3D" id="2.10.70.20">
    <property type="entry name" value="gspk-gspi-gspj complex like domains"/>
    <property type="match status" value="1"/>
</dbReference>
<keyword evidence="5" id="KW-0488">Methylation</keyword>
<reference evidence="11 12" key="1">
    <citation type="journal article" date="2012" name="J. Bacteriol.">
        <title>Complete Genome Sequence of the BTEX-Degrading Bacterium Pseudoxanthomonas spadix BD-a59.</title>
        <authorList>
            <person name="Lee S.H."/>
            <person name="Jin H.M."/>
            <person name="Lee H.J."/>
            <person name="Kim J.M."/>
            <person name="Jeon C.O."/>
        </authorList>
    </citation>
    <scope>NUCLEOTIDE SEQUENCE [LARGE SCALE GENOMIC DNA]</scope>
    <source>
        <strain evidence="11 12">BD-a59</strain>
    </source>
</reference>
<dbReference type="Gene3D" id="3.10.610.10">
    <property type="entry name" value="GSPII I/J protein-like"/>
    <property type="match status" value="1"/>
</dbReference>
<accession>G7UPN0</accession>
<sequence length="211" mass="22318">MSTTAAASASPAPRTARSGGFTLLEVMVALAIFGLLAAAGVGVMAYATDNQGAVGERMDRLAELQRSRGVLRADLAQVAARRIRQADGSPARSVFHGARDGDPGALLGFVRRGWANPGQQRRPSLQYVEYRIADGQLERSTRPVLDGGMSGTPQVLLTGVRAAHIRYRDHGQWSDGWSGSSEAVPEAIALQLDLERIGALEQLFLLPGSGG</sequence>
<dbReference type="KEGG" id="psd:DSC_10995"/>
<dbReference type="eggNOG" id="COG4795">
    <property type="taxonomic scope" value="Bacteria"/>
</dbReference>
<dbReference type="InterPro" id="IPR012902">
    <property type="entry name" value="N_methyl_site"/>
</dbReference>
<dbReference type="InterPro" id="IPR010055">
    <property type="entry name" value="T2SS_protein-GspJ"/>
</dbReference>
<proteinExistence type="inferred from homology"/>
<organism evidence="11 12">
    <name type="scientific">Pseudoxanthomonas spadix (strain BD-a59)</name>
    <dbReference type="NCBI Taxonomy" id="1045855"/>
    <lineage>
        <taxon>Bacteria</taxon>
        <taxon>Pseudomonadati</taxon>
        <taxon>Pseudomonadota</taxon>
        <taxon>Gammaproteobacteria</taxon>
        <taxon>Lysobacterales</taxon>
        <taxon>Lysobacteraceae</taxon>
        <taxon>Pseudoxanthomonas</taxon>
    </lineage>
</organism>
<keyword evidence="7 10" id="KW-0812">Transmembrane</keyword>
<comment type="similarity">
    <text evidence="2">Belongs to the GSP J family.</text>
</comment>
<dbReference type="Pfam" id="PF11612">
    <property type="entry name" value="T2SSJ"/>
    <property type="match status" value="1"/>
</dbReference>
<keyword evidence="12" id="KW-1185">Reference proteome</keyword>
<evidence type="ECO:0000256" key="6">
    <source>
        <dbReference type="ARBA" id="ARBA00022519"/>
    </source>
</evidence>
<keyword evidence="8 10" id="KW-1133">Transmembrane helix</keyword>
<name>G7UPN0_PSEUP</name>
<dbReference type="SUPFAM" id="SSF54523">
    <property type="entry name" value="Pili subunits"/>
    <property type="match status" value="1"/>
</dbReference>
<dbReference type="AlphaFoldDB" id="G7UPN0"/>
<dbReference type="RefSeq" id="WP_014161017.1">
    <property type="nucleotide sequence ID" value="NC_016147.2"/>
</dbReference>
<dbReference type="GO" id="GO:0015628">
    <property type="term" value="P:protein secretion by the type II secretion system"/>
    <property type="evidence" value="ECO:0007669"/>
    <property type="project" value="InterPro"/>
</dbReference>
<feature type="transmembrane region" description="Helical" evidence="10">
    <location>
        <begin position="28"/>
        <end position="48"/>
    </location>
</feature>
<evidence type="ECO:0000256" key="4">
    <source>
        <dbReference type="ARBA" id="ARBA00022475"/>
    </source>
</evidence>
<evidence type="ECO:0000256" key="10">
    <source>
        <dbReference type="SAM" id="Phobius"/>
    </source>
</evidence>
<keyword evidence="6" id="KW-0997">Cell inner membrane</keyword>
<dbReference type="OrthoDB" id="9794345at2"/>
<dbReference type="EMBL" id="CP003093">
    <property type="protein sequence ID" value="AER56843.1"/>
    <property type="molecule type" value="Genomic_DNA"/>
</dbReference>
<dbReference type="Pfam" id="PF07963">
    <property type="entry name" value="N_methyl"/>
    <property type="match status" value="1"/>
</dbReference>
<evidence type="ECO:0000313" key="11">
    <source>
        <dbReference type="EMBL" id="AER56843.1"/>
    </source>
</evidence>
<gene>
    <name evidence="11" type="ordered locus">DSC_10995</name>
</gene>
<keyword evidence="9 10" id="KW-0472">Membrane</keyword>
<evidence type="ECO:0000256" key="8">
    <source>
        <dbReference type="ARBA" id="ARBA00022989"/>
    </source>
</evidence>
<dbReference type="InterPro" id="IPR051621">
    <property type="entry name" value="T2SS_protein_J"/>
</dbReference>
<evidence type="ECO:0000256" key="2">
    <source>
        <dbReference type="ARBA" id="ARBA00011084"/>
    </source>
</evidence>
<dbReference type="STRING" id="1045855.DSC_10995"/>
<dbReference type="PROSITE" id="PS00409">
    <property type="entry name" value="PROKAR_NTER_METHYL"/>
    <property type="match status" value="1"/>
</dbReference>
<protein>
    <recommendedName>
        <fullName evidence="3">Type II secretion system protein J</fullName>
    </recommendedName>
</protein>
<dbReference type="GO" id="GO:0005886">
    <property type="term" value="C:plasma membrane"/>
    <property type="evidence" value="ECO:0007669"/>
    <property type="project" value="UniProtKB-SubCell"/>
</dbReference>
<dbReference type="InterPro" id="IPR045584">
    <property type="entry name" value="Pilin-like"/>
</dbReference>
<dbReference type="NCBIfam" id="TIGR01711">
    <property type="entry name" value="gspJ"/>
    <property type="match status" value="1"/>
</dbReference>
<evidence type="ECO:0000256" key="1">
    <source>
        <dbReference type="ARBA" id="ARBA00004377"/>
    </source>
</evidence>
<evidence type="ECO:0000256" key="5">
    <source>
        <dbReference type="ARBA" id="ARBA00022481"/>
    </source>
</evidence>
<evidence type="ECO:0000313" key="12">
    <source>
        <dbReference type="Proteomes" id="UP000005870"/>
    </source>
</evidence>
<dbReference type="PANTHER" id="PTHR39583">
    <property type="entry name" value="TYPE II SECRETION SYSTEM PROTEIN J-RELATED"/>
    <property type="match status" value="1"/>
</dbReference>
<dbReference type="PANTHER" id="PTHR39583:SF2">
    <property type="entry name" value="TYPE II SECRETION SYSTEM PROTEIN J"/>
    <property type="match status" value="1"/>
</dbReference>
<dbReference type="Proteomes" id="UP000005870">
    <property type="component" value="Chromosome"/>
</dbReference>
<keyword evidence="4" id="KW-1003">Cell membrane</keyword>